<name>A0ABR5Y3X3_9PROT</name>
<keyword evidence="2" id="KW-1185">Reference proteome</keyword>
<evidence type="ECO:0000313" key="1">
    <source>
        <dbReference type="EMBL" id="KZD05168.1"/>
    </source>
</evidence>
<dbReference type="Proteomes" id="UP000076167">
    <property type="component" value="Unassembled WGS sequence"/>
</dbReference>
<comment type="caution">
    <text evidence="1">The sequence shown here is derived from an EMBL/GenBank/DDBJ whole genome shotgun (WGS) entry which is preliminary data.</text>
</comment>
<dbReference type="EMBL" id="LPXL01000015">
    <property type="protein sequence ID" value="KZD05168.1"/>
    <property type="molecule type" value="Genomic_DNA"/>
</dbReference>
<protein>
    <submittedName>
        <fullName evidence="1">Uncharacterized protein</fullName>
    </submittedName>
</protein>
<gene>
    <name evidence="1" type="ORF">AUP40_14195</name>
</gene>
<accession>A0ABR5Y3X3</accession>
<proteinExistence type="predicted"/>
<sequence>MDALSREEREEMRGNRFPECWCVMVSRSKTSWGWGVVVVYGPVARQGAEALEKVLTGAGFLAEAVKMSGHTVDIADLRKLVD</sequence>
<organism evidence="1 2">
    <name type="scientific">Thalassospira xiamenensis</name>
    <dbReference type="NCBI Taxonomy" id="220697"/>
    <lineage>
        <taxon>Bacteria</taxon>
        <taxon>Pseudomonadati</taxon>
        <taxon>Pseudomonadota</taxon>
        <taxon>Alphaproteobacteria</taxon>
        <taxon>Rhodospirillales</taxon>
        <taxon>Thalassospiraceae</taxon>
        <taxon>Thalassospira</taxon>
    </lineage>
</organism>
<evidence type="ECO:0000313" key="2">
    <source>
        <dbReference type="Proteomes" id="UP000076167"/>
    </source>
</evidence>
<reference evidence="1 2" key="1">
    <citation type="submission" date="2015-12" db="EMBL/GenBank/DDBJ databases">
        <title>Genome sequence of Thalassospira xiamenensis MCCC 1A03005.</title>
        <authorList>
            <person name="Lu L."/>
            <person name="Lai Q."/>
            <person name="Shao Z."/>
            <person name="Qian P."/>
        </authorList>
    </citation>
    <scope>NUCLEOTIDE SEQUENCE [LARGE SCALE GENOMIC DNA]</scope>
    <source>
        <strain evidence="1 2">MCCC 1A03005</strain>
    </source>
</reference>